<comment type="caution">
    <text evidence="3">The sequence shown here is derived from an EMBL/GenBank/DDBJ whole genome shotgun (WGS) entry which is preliminary data.</text>
</comment>
<evidence type="ECO:0000313" key="4">
    <source>
        <dbReference type="Proteomes" id="UP000294841"/>
    </source>
</evidence>
<dbReference type="InterPro" id="IPR006121">
    <property type="entry name" value="HMA_dom"/>
</dbReference>
<dbReference type="Pfam" id="PF00403">
    <property type="entry name" value="HMA"/>
    <property type="match status" value="1"/>
</dbReference>
<dbReference type="CDD" id="cd00371">
    <property type="entry name" value="HMA"/>
    <property type="match status" value="1"/>
</dbReference>
<reference evidence="3 4" key="1">
    <citation type="submission" date="2019-03" db="EMBL/GenBank/DDBJ databases">
        <title>Genomic Encyclopedia of Type Strains, Phase IV (KMG-IV): sequencing the most valuable type-strain genomes for metagenomic binning, comparative biology and taxonomic classification.</title>
        <authorList>
            <person name="Goeker M."/>
        </authorList>
    </citation>
    <scope>NUCLEOTIDE SEQUENCE [LARGE SCALE GENOMIC DNA]</scope>
    <source>
        <strain evidence="3 4">DSM 28231</strain>
    </source>
</reference>
<dbReference type="Proteomes" id="UP000294841">
    <property type="component" value="Unassembled WGS sequence"/>
</dbReference>
<accession>A0A4V6NQ89</accession>
<dbReference type="RefSeq" id="WP_132022789.1">
    <property type="nucleotide sequence ID" value="NZ_CP016605.1"/>
</dbReference>
<evidence type="ECO:0000256" key="1">
    <source>
        <dbReference type="ARBA" id="ARBA00022723"/>
    </source>
</evidence>
<dbReference type="GO" id="GO:0046872">
    <property type="term" value="F:metal ion binding"/>
    <property type="evidence" value="ECO:0007669"/>
    <property type="project" value="UniProtKB-KW"/>
</dbReference>
<keyword evidence="4" id="KW-1185">Reference proteome</keyword>
<dbReference type="InterPro" id="IPR017969">
    <property type="entry name" value="Heavy-metal-associated_CS"/>
</dbReference>
<dbReference type="InterPro" id="IPR036163">
    <property type="entry name" value="HMA_dom_sf"/>
</dbReference>
<proteinExistence type="predicted"/>
<dbReference type="OrthoDB" id="9814359at2"/>
<dbReference type="Gene3D" id="3.30.70.100">
    <property type="match status" value="1"/>
</dbReference>
<dbReference type="EMBL" id="SLXI01000002">
    <property type="protein sequence ID" value="TCP13331.1"/>
    <property type="molecule type" value="Genomic_DNA"/>
</dbReference>
<dbReference type="PROSITE" id="PS50846">
    <property type="entry name" value="HMA_2"/>
    <property type="match status" value="1"/>
</dbReference>
<evidence type="ECO:0000259" key="2">
    <source>
        <dbReference type="PROSITE" id="PS50846"/>
    </source>
</evidence>
<dbReference type="AlphaFoldDB" id="A0A4V6NQ89"/>
<protein>
    <submittedName>
        <fullName evidence="3">Copper chaperone CopZ</fullName>
    </submittedName>
</protein>
<keyword evidence="1" id="KW-0479">Metal-binding</keyword>
<dbReference type="SUPFAM" id="SSF55008">
    <property type="entry name" value="HMA, heavy metal-associated domain"/>
    <property type="match status" value="1"/>
</dbReference>
<gene>
    <name evidence="3" type="ORF">EV697_102211</name>
</gene>
<evidence type="ECO:0000313" key="3">
    <source>
        <dbReference type="EMBL" id="TCP13331.1"/>
    </source>
</evidence>
<dbReference type="PROSITE" id="PS01047">
    <property type="entry name" value="HMA_1"/>
    <property type="match status" value="1"/>
</dbReference>
<name>A0A4V6NQ89_9PAST</name>
<organism evidence="3 4">
    <name type="scientific">Bisgaardia hudsonensis</name>
    <dbReference type="NCBI Taxonomy" id="109472"/>
    <lineage>
        <taxon>Bacteria</taxon>
        <taxon>Pseudomonadati</taxon>
        <taxon>Pseudomonadota</taxon>
        <taxon>Gammaproteobacteria</taxon>
        <taxon>Pasteurellales</taxon>
        <taxon>Pasteurellaceae</taxon>
        <taxon>Bisgaardia</taxon>
    </lineage>
</organism>
<feature type="domain" description="HMA" evidence="2">
    <location>
        <begin position="1"/>
        <end position="62"/>
    </location>
</feature>
<sequence length="67" mass="7111">MSIVLKLADLSCQHCVKSVKKTVDAIEGVEHSEVSLTEAIITGNVDAQVLIKAIVEAGYQAELADSK</sequence>